<evidence type="ECO:0000256" key="8">
    <source>
        <dbReference type="ARBA" id="ARBA00023133"/>
    </source>
</evidence>
<dbReference type="Proteomes" id="UP001570846">
    <property type="component" value="Unassembled WGS sequence"/>
</dbReference>
<evidence type="ECO:0000256" key="2">
    <source>
        <dbReference type="ARBA" id="ARBA00022475"/>
    </source>
</evidence>
<dbReference type="GO" id="GO:0046872">
    <property type="term" value="F:metal ion binding"/>
    <property type="evidence" value="ECO:0007669"/>
    <property type="project" value="UniProtKB-KW"/>
</dbReference>
<feature type="transmembrane region" description="Helical" evidence="12">
    <location>
        <begin position="121"/>
        <end position="141"/>
    </location>
</feature>
<keyword evidence="5 12" id="KW-1133">Transmembrane helix</keyword>
<evidence type="ECO:0000256" key="1">
    <source>
        <dbReference type="ARBA" id="ARBA00004141"/>
    </source>
</evidence>
<feature type="transmembrane region" description="Helical" evidence="12">
    <location>
        <begin position="296"/>
        <end position="318"/>
    </location>
</feature>
<protein>
    <submittedName>
        <fullName evidence="13">Heme A synthase</fullName>
    </submittedName>
</protein>
<comment type="subcellular location">
    <subcellularLocation>
        <location evidence="1">Membrane</location>
        <topology evidence="1">Multi-pass membrane protein</topology>
    </subcellularLocation>
</comment>
<dbReference type="GO" id="GO:0006784">
    <property type="term" value="P:heme A biosynthetic process"/>
    <property type="evidence" value="ECO:0007669"/>
    <property type="project" value="InterPro"/>
</dbReference>
<feature type="transmembrane region" description="Helical" evidence="12">
    <location>
        <begin position="178"/>
        <end position="197"/>
    </location>
</feature>
<name>A0A5M8QMQ7_9BACT</name>
<evidence type="ECO:0000256" key="4">
    <source>
        <dbReference type="ARBA" id="ARBA00022723"/>
    </source>
</evidence>
<evidence type="ECO:0000256" key="3">
    <source>
        <dbReference type="ARBA" id="ARBA00022692"/>
    </source>
</evidence>
<keyword evidence="3 12" id="KW-0812">Transmembrane</keyword>
<evidence type="ECO:0000256" key="6">
    <source>
        <dbReference type="ARBA" id="ARBA00023002"/>
    </source>
</evidence>
<dbReference type="PANTHER" id="PTHR35457">
    <property type="entry name" value="HEME A SYNTHASE"/>
    <property type="match status" value="1"/>
</dbReference>
<dbReference type="PANTHER" id="PTHR35457:SF1">
    <property type="entry name" value="HEME A SYNTHASE"/>
    <property type="match status" value="1"/>
</dbReference>
<keyword evidence="6" id="KW-0560">Oxidoreductase</keyword>
<reference evidence="14 16" key="3">
    <citation type="submission" date="2024-08" db="EMBL/GenBank/DDBJ databases">
        <authorList>
            <person name="Wei W."/>
        </authorList>
    </citation>
    <scope>NUCLEOTIDE SEQUENCE [LARGE SCALE GENOMIC DNA]</scope>
    <source>
        <strain evidence="14 16">XU2</strain>
    </source>
</reference>
<dbReference type="GO" id="GO:0016020">
    <property type="term" value="C:membrane"/>
    <property type="evidence" value="ECO:0007669"/>
    <property type="project" value="UniProtKB-SubCell"/>
</dbReference>
<evidence type="ECO:0000313" key="15">
    <source>
        <dbReference type="Proteomes" id="UP000323866"/>
    </source>
</evidence>
<keyword evidence="9 12" id="KW-0472">Membrane</keyword>
<feature type="transmembrane region" description="Helical" evidence="12">
    <location>
        <begin position="148"/>
        <end position="166"/>
    </location>
</feature>
<evidence type="ECO:0000313" key="13">
    <source>
        <dbReference type="EMBL" id="KAA6435883.1"/>
    </source>
</evidence>
<evidence type="ECO:0000256" key="5">
    <source>
        <dbReference type="ARBA" id="ARBA00022989"/>
    </source>
</evidence>
<dbReference type="EMBL" id="JBGOGF010000001">
    <property type="protein sequence ID" value="MFA1770286.1"/>
    <property type="molecule type" value="Genomic_DNA"/>
</dbReference>
<dbReference type="Proteomes" id="UP000323866">
    <property type="component" value="Unassembled WGS sequence"/>
</dbReference>
<keyword evidence="4" id="KW-0479">Metal-binding</keyword>
<keyword evidence="10" id="KW-1015">Disulfide bond</keyword>
<dbReference type="GO" id="GO:0016491">
    <property type="term" value="F:oxidoreductase activity"/>
    <property type="evidence" value="ECO:0007669"/>
    <property type="project" value="UniProtKB-KW"/>
</dbReference>
<feature type="transmembrane region" description="Helical" evidence="12">
    <location>
        <begin position="213"/>
        <end position="232"/>
    </location>
</feature>
<feature type="transmembrane region" description="Helical" evidence="12">
    <location>
        <begin position="12"/>
        <end position="33"/>
    </location>
</feature>
<evidence type="ECO:0000313" key="16">
    <source>
        <dbReference type="Proteomes" id="UP001570846"/>
    </source>
</evidence>
<dbReference type="AlphaFoldDB" id="A0A5M8QMQ7"/>
<accession>A0A5M8QMQ7</accession>
<comment type="pathway">
    <text evidence="11">Porphyrin-containing compound metabolism.</text>
</comment>
<dbReference type="OrthoDB" id="1447144at2"/>
<sequence length="359" mass="40126">MRNTKSFSSKRFKRIGVLTIASVYILILVGGIVRSTGSGMGCPDWPKCFGSWVPPTSLSQLPPDYLEVYKEQRIQKNERVGKVLEGMGFTKVAKEIFAHPSQYIETEFNATKTWIEYVNRLVGVVIGLLIFLTVLYSFPFFKSDPKIFWGALASFLLVCFQGWLGSLVVSTNLLPEMVTLHMALALVLVAFLIYIVVRVDRQNWYGLIAKSSGTVYLLVGGALFLTFVQVIIGTQVRENVDLVAYELGNLHRETWIEKLGTSFYLHRSLSILLVLLNIALYAAVKKLGNLQMLIMAKLTLAVIAVEVLLGIVLSYFGLPAFAQPLHLLFGTVLFGLQFLLLISYSYAHRPHQPTPELVA</sequence>
<keyword evidence="2" id="KW-1003">Cell membrane</keyword>
<feature type="transmembrane region" description="Helical" evidence="12">
    <location>
        <begin position="264"/>
        <end position="284"/>
    </location>
</feature>
<feature type="transmembrane region" description="Helical" evidence="12">
    <location>
        <begin position="324"/>
        <end position="347"/>
    </location>
</feature>
<dbReference type="Pfam" id="PF02628">
    <property type="entry name" value="COX15-CtaA"/>
    <property type="match status" value="2"/>
</dbReference>
<evidence type="ECO:0000313" key="14">
    <source>
        <dbReference type="EMBL" id="MFA1770286.1"/>
    </source>
</evidence>
<reference evidence="13 15" key="1">
    <citation type="submission" date="2019-07" db="EMBL/GenBank/DDBJ databases">
        <authorList>
            <person name="Qu J.-H."/>
        </authorList>
    </citation>
    <scope>NUCLEOTIDE SEQUENCE [LARGE SCALE GENOMIC DNA]</scope>
    <source>
        <strain evidence="13 15">MDT1-10-3</strain>
    </source>
</reference>
<keyword evidence="7" id="KW-0408">Iron</keyword>
<keyword evidence="16" id="KW-1185">Reference proteome</keyword>
<evidence type="ECO:0000256" key="9">
    <source>
        <dbReference type="ARBA" id="ARBA00023136"/>
    </source>
</evidence>
<dbReference type="EMBL" id="VKKZ01000019">
    <property type="protein sequence ID" value="KAA6435883.1"/>
    <property type="molecule type" value="Genomic_DNA"/>
</dbReference>
<dbReference type="InterPro" id="IPR003780">
    <property type="entry name" value="COX15/CtaA_fam"/>
</dbReference>
<proteinExistence type="predicted"/>
<dbReference type="RefSeq" id="WP_149098073.1">
    <property type="nucleotide sequence ID" value="NZ_BMMG01000002.1"/>
</dbReference>
<comment type="caution">
    <text evidence="13">The sequence shown here is derived from an EMBL/GenBank/DDBJ whole genome shotgun (WGS) entry which is preliminary data.</text>
</comment>
<evidence type="ECO:0000256" key="11">
    <source>
        <dbReference type="ARBA" id="ARBA00023444"/>
    </source>
</evidence>
<dbReference type="InterPro" id="IPR050450">
    <property type="entry name" value="COX15/CtaA_HemeA_synthase"/>
</dbReference>
<reference evidence="13 15" key="2">
    <citation type="submission" date="2019-09" db="EMBL/GenBank/DDBJ databases">
        <title>A bacterium isolated from glacier soil.</title>
        <authorList>
            <person name="Liu Q."/>
        </authorList>
    </citation>
    <scope>NUCLEOTIDE SEQUENCE [LARGE SCALE GENOMIC DNA]</scope>
    <source>
        <strain evidence="13 15">MDT1-10-3</strain>
    </source>
</reference>
<evidence type="ECO:0000256" key="7">
    <source>
        <dbReference type="ARBA" id="ARBA00023004"/>
    </source>
</evidence>
<organism evidence="13 15">
    <name type="scientific">Rufibacter glacialis</name>
    <dbReference type="NCBI Taxonomy" id="1259555"/>
    <lineage>
        <taxon>Bacteria</taxon>
        <taxon>Pseudomonadati</taxon>
        <taxon>Bacteroidota</taxon>
        <taxon>Cytophagia</taxon>
        <taxon>Cytophagales</taxon>
        <taxon>Hymenobacteraceae</taxon>
        <taxon>Rufibacter</taxon>
    </lineage>
</organism>
<gene>
    <name evidence="14" type="ORF">ACD591_03205</name>
    <name evidence="13" type="ORF">FOE74_08100</name>
</gene>
<evidence type="ECO:0000256" key="10">
    <source>
        <dbReference type="ARBA" id="ARBA00023157"/>
    </source>
</evidence>
<evidence type="ECO:0000256" key="12">
    <source>
        <dbReference type="SAM" id="Phobius"/>
    </source>
</evidence>
<keyword evidence="8" id="KW-0350">Heme biosynthesis</keyword>